<dbReference type="PANTHER" id="PTHR11079:SF161">
    <property type="entry name" value="CMP_DCMP-TYPE DEAMINASE DOMAIN-CONTAINING PROTEIN"/>
    <property type="match status" value="1"/>
</dbReference>
<protein>
    <submittedName>
        <fullName evidence="6">Nucleoside deaminase</fullName>
    </submittedName>
</protein>
<proteinExistence type="inferred from homology"/>
<dbReference type="Proteomes" id="UP000323653">
    <property type="component" value="Chromosome"/>
</dbReference>
<dbReference type="InterPro" id="IPR002125">
    <property type="entry name" value="CMP_dCMP_dom"/>
</dbReference>
<dbReference type="Pfam" id="PF00383">
    <property type="entry name" value="dCMP_cyt_deam_1"/>
    <property type="match status" value="1"/>
</dbReference>
<keyword evidence="3" id="KW-0378">Hydrolase</keyword>
<reference evidence="6 7" key="1">
    <citation type="submission" date="2019-08" db="EMBL/GenBank/DDBJ databases">
        <title>Pedobacter sp. nov., isolated from Han river, South Korea.</title>
        <authorList>
            <person name="Lee D.-H."/>
            <person name="Kim Y.-S."/>
            <person name="Hwang E.-M."/>
            <person name="Le Tran T.C."/>
            <person name="Cha C.-J."/>
        </authorList>
    </citation>
    <scope>NUCLEOTIDE SEQUENCE [LARGE SCALE GENOMIC DNA]</scope>
    <source>
        <strain evidence="6 7">CJ43</strain>
    </source>
</reference>
<dbReference type="Gene3D" id="3.40.140.10">
    <property type="entry name" value="Cytidine Deaminase, domain 2"/>
    <property type="match status" value="1"/>
</dbReference>
<dbReference type="GO" id="GO:0008270">
    <property type="term" value="F:zinc ion binding"/>
    <property type="evidence" value="ECO:0007669"/>
    <property type="project" value="InterPro"/>
</dbReference>
<dbReference type="GO" id="GO:0047974">
    <property type="term" value="F:guanosine deaminase activity"/>
    <property type="evidence" value="ECO:0007669"/>
    <property type="project" value="TreeGrafter"/>
</dbReference>
<dbReference type="RefSeq" id="WP_039453657.1">
    <property type="nucleotide sequence ID" value="NZ_CP043329.1"/>
</dbReference>
<keyword evidence="2" id="KW-0479">Metal-binding</keyword>
<feature type="domain" description="CMP/dCMP-type deaminase" evidence="5">
    <location>
        <begin position="4"/>
        <end position="103"/>
    </location>
</feature>
<dbReference type="InterPro" id="IPR016192">
    <property type="entry name" value="APOBEC/CMP_deaminase_Zn-bd"/>
</dbReference>
<evidence type="ECO:0000256" key="2">
    <source>
        <dbReference type="ARBA" id="ARBA00022723"/>
    </source>
</evidence>
<dbReference type="CDD" id="cd01285">
    <property type="entry name" value="nucleoside_deaminase"/>
    <property type="match status" value="1"/>
</dbReference>
<accession>A0A5C0VD40</accession>
<evidence type="ECO:0000259" key="5">
    <source>
        <dbReference type="Pfam" id="PF00383"/>
    </source>
</evidence>
<keyword evidence="4" id="KW-0862">Zinc</keyword>
<evidence type="ECO:0000256" key="1">
    <source>
        <dbReference type="ARBA" id="ARBA00006576"/>
    </source>
</evidence>
<dbReference type="AlphaFoldDB" id="A0A5C0VD40"/>
<dbReference type="EMBL" id="CP043329">
    <property type="protein sequence ID" value="QEK50306.1"/>
    <property type="molecule type" value="Genomic_DNA"/>
</dbReference>
<sequence>MSNIHEEMMRKAIVLAEGNLKTLYGGPFGCVIVKNGKIIASAANSVNKDNDPTAHAEVNAIRLACKNLKQADLKGAILYTSAEPCPMCLSAIYWANITEVYYGNTRTDADWAGFGDEFIYEELKLPIAERKLSFKRILPAESIISFEKYHELDEQEKAKIKNGSL</sequence>
<keyword evidence="7" id="KW-1185">Reference proteome</keyword>
<dbReference type="KEGG" id="pej:FYC62_00475"/>
<dbReference type="FunFam" id="3.40.140.10:FF:000011">
    <property type="entry name" value="tRNA-specific adenosine deaminase"/>
    <property type="match status" value="1"/>
</dbReference>
<gene>
    <name evidence="6" type="ORF">FYC62_00475</name>
</gene>
<dbReference type="GO" id="GO:0006152">
    <property type="term" value="P:purine nucleoside catabolic process"/>
    <property type="evidence" value="ECO:0007669"/>
    <property type="project" value="TreeGrafter"/>
</dbReference>
<evidence type="ECO:0000256" key="3">
    <source>
        <dbReference type="ARBA" id="ARBA00022801"/>
    </source>
</evidence>
<name>A0A5C0VD40_9SPHI</name>
<evidence type="ECO:0000313" key="6">
    <source>
        <dbReference type="EMBL" id="QEK50306.1"/>
    </source>
</evidence>
<dbReference type="PROSITE" id="PS00903">
    <property type="entry name" value="CYT_DCMP_DEAMINASES_1"/>
    <property type="match status" value="1"/>
</dbReference>
<dbReference type="InterPro" id="IPR016193">
    <property type="entry name" value="Cytidine_deaminase-like"/>
</dbReference>
<evidence type="ECO:0000313" key="7">
    <source>
        <dbReference type="Proteomes" id="UP000323653"/>
    </source>
</evidence>
<organism evidence="6 7">
    <name type="scientific">Pedobacter aquae</name>
    <dbReference type="NCBI Taxonomy" id="2605747"/>
    <lineage>
        <taxon>Bacteria</taxon>
        <taxon>Pseudomonadati</taxon>
        <taxon>Bacteroidota</taxon>
        <taxon>Sphingobacteriia</taxon>
        <taxon>Sphingobacteriales</taxon>
        <taxon>Sphingobacteriaceae</taxon>
        <taxon>Pedobacter</taxon>
    </lineage>
</organism>
<evidence type="ECO:0000256" key="4">
    <source>
        <dbReference type="ARBA" id="ARBA00022833"/>
    </source>
</evidence>
<dbReference type="SUPFAM" id="SSF53927">
    <property type="entry name" value="Cytidine deaminase-like"/>
    <property type="match status" value="1"/>
</dbReference>
<dbReference type="PANTHER" id="PTHR11079">
    <property type="entry name" value="CYTOSINE DEAMINASE FAMILY MEMBER"/>
    <property type="match status" value="1"/>
</dbReference>
<comment type="similarity">
    <text evidence="1">Belongs to the cytidine and deoxycytidylate deaminase family.</text>
</comment>